<organism evidence="2 3">
    <name type="scientific">Sphingosinicella soli</name>
    <dbReference type="NCBI Taxonomy" id="333708"/>
    <lineage>
        <taxon>Bacteria</taxon>
        <taxon>Pseudomonadati</taxon>
        <taxon>Pseudomonadota</taxon>
        <taxon>Alphaproteobacteria</taxon>
        <taxon>Sphingomonadales</taxon>
        <taxon>Sphingosinicellaceae</taxon>
        <taxon>Sphingosinicella</taxon>
    </lineage>
</organism>
<evidence type="ECO:0000313" key="3">
    <source>
        <dbReference type="Proteomes" id="UP000566324"/>
    </source>
</evidence>
<comment type="caution">
    <text evidence="2">The sequence shown here is derived from an EMBL/GenBank/DDBJ whole genome shotgun (WGS) entry which is preliminary data.</text>
</comment>
<keyword evidence="1" id="KW-0812">Transmembrane</keyword>
<evidence type="ECO:0000256" key="1">
    <source>
        <dbReference type="SAM" id="Phobius"/>
    </source>
</evidence>
<keyword evidence="3" id="KW-1185">Reference proteome</keyword>
<keyword evidence="1" id="KW-1133">Transmembrane helix</keyword>
<gene>
    <name evidence="2" type="ORF">GGQ98_002058</name>
</gene>
<dbReference type="EMBL" id="JACHNZ010000021">
    <property type="protein sequence ID" value="MBB4632433.1"/>
    <property type="molecule type" value="Genomic_DNA"/>
</dbReference>
<name>A0A7W7B3H6_9SPHN</name>
<proteinExistence type="predicted"/>
<dbReference type="AlphaFoldDB" id="A0A7W7B3H6"/>
<reference evidence="2 3" key="1">
    <citation type="submission" date="2020-08" db="EMBL/GenBank/DDBJ databases">
        <title>Genomic Encyclopedia of Type Strains, Phase IV (KMG-IV): sequencing the most valuable type-strain genomes for metagenomic binning, comparative biology and taxonomic classification.</title>
        <authorList>
            <person name="Goeker M."/>
        </authorList>
    </citation>
    <scope>NUCLEOTIDE SEQUENCE [LARGE SCALE GENOMIC DNA]</scope>
    <source>
        <strain evidence="2 3">DSM 17328</strain>
    </source>
</reference>
<protein>
    <submittedName>
        <fullName evidence="2">Pilus assembly protein Flp/PilA</fullName>
    </submittedName>
</protein>
<feature type="transmembrane region" description="Helical" evidence="1">
    <location>
        <begin position="21"/>
        <end position="45"/>
    </location>
</feature>
<dbReference type="RefSeq" id="WP_184068980.1">
    <property type="nucleotide sequence ID" value="NZ_JACHNZ010000021.1"/>
</dbReference>
<dbReference type="InterPro" id="IPR007047">
    <property type="entry name" value="Flp_Fap"/>
</dbReference>
<sequence length="54" mass="5744">MHTLRRLLASRTGATAIEYALIAALIPLAAIIAFQMLGLSLVNVFTDITTAMSP</sequence>
<evidence type="ECO:0000313" key="2">
    <source>
        <dbReference type="EMBL" id="MBB4632433.1"/>
    </source>
</evidence>
<keyword evidence="1" id="KW-0472">Membrane</keyword>
<dbReference type="Pfam" id="PF04964">
    <property type="entry name" value="Flp_Fap"/>
    <property type="match status" value="1"/>
</dbReference>
<accession>A0A7W7B3H6</accession>
<dbReference type="Proteomes" id="UP000566324">
    <property type="component" value="Unassembled WGS sequence"/>
</dbReference>